<evidence type="ECO:0000256" key="3">
    <source>
        <dbReference type="ARBA" id="ARBA00013253"/>
    </source>
</evidence>
<feature type="domain" description="7,8-dihydro-6-hydroxymethylpterin-pyrophosphokinase" evidence="9">
    <location>
        <begin position="86"/>
        <end position="97"/>
    </location>
</feature>
<dbReference type="PROSITE" id="PS00794">
    <property type="entry name" value="HPPK"/>
    <property type="match status" value="1"/>
</dbReference>
<dbReference type="OrthoDB" id="9808041at2"/>
<evidence type="ECO:0000256" key="1">
    <source>
        <dbReference type="ARBA" id="ARBA00000198"/>
    </source>
</evidence>
<dbReference type="EC" id="2.7.6.3" evidence="3"/>
<keyword evidence="4 10" id="KW-0808">Transferase</keyword>
<dbReference type="GO" id="GO:0016301">
    <property type="term" value="F:kinase activity"/>
    <property type="evidence" value="ECO:0007669"/>
    <property type="project" value="UniProtKB-KW"/>
</dbReference>
<dbReference type="UniPathway" id="UPA00077">
    <property type="reaction ID" value="UER00155"/>
</dbReference>
<evidence type="ECO:0000313" key="10">
    <source>
        <dbReference type="EMBL" id="TDL94254.1"/>
    </source>
</evidence>
<gene>
    <name evidence="10" type="primary">folK</name>
    <name evidence="10" type="ORF">ERX27_09545</name>
</gene>
<keyword evidence="6 10" id="KW-0418">Kinase</keyword>
<dbReference type="GO" id="GO:0046654">
    <property type="term" value="P:tetrahydrofolate biosynthetic process"/>
    <property type="evidence" value="ECO:0007669"/>
    <property type="project" value="UniProtKB-UniPathway"/>
</dbReference>
<comment type="pathway">
    <text evidence="2">Cofactor biosynthesis; tetrahydrofolate biosynthesis; 2-amino-4-hydroxy-6-hydroxymethyl-7,8-dihydropteridine diphosphate from 7,8-dihydroneopterin triphosphate: step 4/4.</text>
</comment>
<comment type="catalytic activity">
    <reaction evidence="1">
        <text>6-hydroxymethyl-7,8-dihydropterin + ATP = (7,8-dihydropterin-6-yl)methyl diphosphate + AMP + H(+)</text>
        <dbReference type="Rhea" id="RHEA:11412"/>
        <dbReference type="ChEBI" id="CHEBI:15378"/>
        <dbReference type="ChEBI" id="CHEBI:30616"/>
        <dbReference type="ChEBI" id="CHEBI:44841"/>
        <dbReference type="ChEBI" id="CHEBI:72950"/>
        <dbReference type="ChEBI" id="CHEBI:456215"/>
        <dbReference type="EC" id="2.7.6.3"/>
    </reaction>
</comment>
<evidence type="ECO:0000313" key="11">
    <source>
        <dbReference type="Proteomes" id="UP000295310"/>
    </source>
</evidence>
<evidence type="ECO:0000256" key="2">
    <source>
        <dbReference type="ARBA" id="ARBA00005051"/>
    </source>
</evidence>
<evidence type="ECO:0000256" key="5">
    <source>
        <dbReference type="ARBA" id="ARBA00022741"/>
    </source>
</evidence>
<dbReference type="NCBIfam" id="TIGR01498">
    <property type="entry name" value="folK"/>
    <property type="match status" value="1"/>
</dbReference>
<dbReference type="Pfam" id="PF01288">
    <property type="entry name" value="HPPK"/>
    <property type="match status" value="1"/>
</dbReference>
<accession>A0A4R6BBA8</accession>
<comment type="caution">
    <text evidence="10">The sequence shown here is derived from an EMBL/GenBank/DDBJ whole genome shotgun (WGS) entry which is preliminary data.</text>
</comment>
<dbReference type="RefSeq" id="WP_133432610.1">
    <property type="nucleotide sequence ID" value="NZ_CP092172.1"/>
</dbReference>
<dbReference type="InterPro" id="IPR035907">
    <property type="entry name" value="Hppk_sf"/>
</dbReference>
<proteinExistence type="predicted"/>
<dbReference type="AlphaFoldDB" id="A0A4R6BBA8"/>
<name>A0A4R6BBA8_9STAP</name>
<dbReference type="EMBL" id="SCWA01000019">
    <property type="protein sequence ID" value="TDL94254.1"/>
    <property type="molecule type" value="Genomic_DNA"/>
</dbReference>
<dbReference type="PANTHER" id="PTHR43071:SF1">
    <property type="entry name" value="2-AMINO-4-HYDROXY-6-HYDROXYMETHYLDIHYDROPTERIDINE PYROPHOSPHOKINASE"/>
    <property type="match status" value="1"/>
</dbReference>
<evidence type="ECO:0000256" key="8">
    <source>
        <dbReference type="ARBA" id="ARBA00022909"/>
    </source>
</evidence>
<evidence type="ECO:0000256" key="4">
    <source>
        <dbReference type="ARBA" id="ARBA00022679"/>
    </source>
</evidence>
<keyword evidence="8" id="KW-0289">Folate biosynthesis</keyword>
<evidence type="ECO:0000256" key="6">
    <source>
        <dbReference type="ARBA" id="ARBA00022777"/>
    </source>
</evidence>
<reference evidence="10 11" key="1">
    <citation type="submission" date="2019-01" db="EMBL/GenBank/DDBJ databases">
        <title>Draft genome sequences of the type strains of six Macrococcus species.</title>
        <authorList>
            <person name="Mazhar S."/>
            <person name="Altermann E."/>
            <person name="Hill C."/>
            <person name="Mcauliffe O."/>
        </authorList>
    </citation>
    <scope>NUCLEOTIDE SEQUENCE [LARGE SCALE GENOMIC DNA]</scope>
    <source>
        <strain evidence="10 11">CCM4811</strain>
    </source>
</reference>
<dbReference type="PANTHER" id="PTHR43071">
    <property type="entry name" value="2-AMINO-4-HYDROXY-6-HYDROXYMETHYLDIHYDROPTERIDINE PYROPHOSPHOKINASE"/>
    <property type="match status" value="1"/>
</dbReference>
<dbReference type="Proteomes" id="UP000295310">
    <property type="component" value="Unassembled WGS sequence"/>
</dbReference>
<dbReference type="GO" id="GO:0046656">
    <property type="term" value="P:folic acid biosynthetic process"/>
    <property type="evidence" value="ECO:0007669"/>
    <property type="project" value="UniProtKB-KW"/>
</dbReference>
<sequence>MSTIYLSLGSNIGDRRQQLTDAVRLLGEQAQVKKVSSVYETAPVGGVEQDDFYNICVELESEQAPEEILAMCQAIESQLNRVRIVHWGPRTIDLDILMIDDYVIETEDLKVPHPYMLERSFVLIPLAEIAPEAIHPKAKKMIKELVHEDKEVRKTEVRL</sequence>
<evidence type="ECO:0000256" key="7">
    <source>
        <dbReference type="ARBA" id="ARBA00022840"/>
    </source>
</evidence>
<keyword evidence="7" id="KW-0067">ATP-binding</keyword>
<dbReference type="GO" id="GO:0003848">
    <property type="term" value="F:2-amino-4-hydroxy-6-hydroxymethyldihydropteridine diphosphokinase activity"/>
    <property type="evidence" value="ECO:0007669"/>
    <property type="project" value="UniProtKB-EC"/>
</dbReference>
<dbReference type="Gene3D" id="3.30.70.560">
    <property type="entry name" value="7,8-Dihydro-6-hydroxymethylpterin-pyrophosphokinase HPPK"/>
    <property type="match status" value="1"/>
</dbReference>
<dbReference type="InterPro" id="IPR000550">
    <property type="entry name" value="Hppk"/>
</dbReference>
<protein>
    <recommendedName>
        <fullName evidence="3">2-amino-4-hydroxy-6-hydroxymethyldihydropteridine diphosphokinase</fullName>
        <ecNumber evidence="3">2.7.6.3</ecNumber>
    </recommendedName>
</protein>
<keyword evidence="5" id="KW-0547">Nucleotide-binding</keyword>
<dbReference type="SUPFAM" id="SSF55083">
    <property type="entry name" value="6-hydroxymethyl-7,8-dihydropterin pyrophosphokinase, HPPK"/>
    <property type="match status" value="1"/>
</dbReference>
<dbReference type="GO" id="GO:0005524">
    <property type="term" value="F:ATP binding"/>
    <property type="evidence" value="ECO:0007669"/>
    <property type="project" value="UniProtKB-KW"/>
</dbReference>
<organism evidence="10 11">
    <name type="scientific">Macrococcus brunensis</name>
    <dbReference type="NCBI Taxonomy" id="198483"/>
    <lineage>
        <taxon>Bacteria</taxon>
        <taxon>Bacillati</taxon>
        <taxon>Bacillota</taxon>
        <taxon>Bacilli</taxon>
        <taxon>Bacillales</taxon>
        <taxon>Staphylococcaceae</taxon>
        <taxon>Macrococcus</taxon>
    </lineage>
</organism>
<evidence type="ECO:0000259" key="9">
    <source>
        <dbReference type="PROSITE" id="PS00794"/>
    </source>
</evidence>
<keyword evidence="11" id="KW-1185">Reference proteome</keyword>
<dbReference type="CDD" id="cd00483">
    <property type="entry name" value="HPPK"/>
    <property type="match status" value="1"/>
</dbReference>